<evidence type="ECO:0000313" key="2">
    <source>
        <dbReference type="EMBL" id="EEB33614.1"/>
    </source>
</evidence>
<name>B6WTT3_9BACT</name>
<proteinExistence type="predicted"/>
<dbReference type="AlphaFoldDB" id="B6WTT3"/>
<feature type="region of interest" description="Disordered" evidence="1">
    <location>
        <begin position="15"/>
        <end position="55"/>
    </location>
</feature>
<dbReference type="Proteomes" id="UP000003676">
    <property type="component" value="Unassembled WGS sequence"/>
</dbReference>
<reference evidence="2 3" key="2">
    <citation type="submission" date="2008-10" db="EMBL/GenBank/DDBJ databases">
        <authorList>
            <person name="Fulton L."/>
            <person name="Clifton S."/>
            <person name="Fulton B."/>
            <person name="Xu J."/>
            <person name="Minx P."/>
            <person name="Pepin K.H."/>
            <person name="Johnson M."/>
            <person name="Bhonagiri V."/>
            <person name="Nash W.E."/>
            <person name="Mardis E.R."/>
            <person name="Wilson R.K."/>
        </authorList>
    </citation>
    <scope>NUCLEOTIDE SEQUENCE [LARGE SCALE GENOMIC DNA]</scope>
    <source>
        <strain evidence="2 3">ATCC 29098</strain>
    </source>
</reference>
<dbReference type="HOGENOM" id="CLU_3024758_0_0_7"/>
<protein>
    <submittedName>
        <fullName evidence="2">Uncharacterized protein</fullName>
    </submittedName>
</protein>
<organism evidence="2 3">
    <name type="scientific">Desulfovibrio piger ATCC 29098</name>
    <dbReference type="NCBI Taxonomy" id="411464"/>
    <lineage>
        <taxon>Bacteria</taxon>
        <taxon>Pseudomonadati</taxon>
        <taxon>Thermodesulfobacteriota</taxon>
        <taxon>Desulfovibrionia</taxon>
        <taxon>Desulfovibrionales</taxon>
        <taxon>Desulfovibrionaceae</taxon>
        <taxon>Desulfovibrio</taxon>
    </lineage>
</organism>
<evidence type="ECO:0000256" key="1">
    <source>
        <dbReference type="SAM" id="MobiDB-lite"/>
    </source>
</evidence>
<gene>
    <name evidence="2" type="ORF">DESPIG_01489</name>
</gene>
<accession>B6WTT3</accession>
<sequence length="55" mass="6184">MTTFEVNGKRGLREKNFLGDRSPVPPGLCYRKGSREKGEGCRLASVSRTERRQTA</sequence>
<dbReference type="EMBL" id="ABXU01000035">
    <property type="protein sequence ID" value="EEB33614.1"/>
    <property type="molecule type" value="Genomic_DNA"/>
</dbReference>
<comment type="caution">
    <text evidence="2">The sequence shown here is derived from an EMBL/GenBank/DDBJ whole genome shotgun (WGS) entry which is preliminary data.</text>
</comment>
<reference evidence="2 3" key="1">
    <citation type="submission" date="2008-10" db="EMBL/GenBank/DDBJ databases">
        <title>Draft genome sequence of Desulvovibrio piger (ATCC 29098).</title>
        <authorList>
            <person name="Sudarsanam P."/>
            <person name="Ley R."/>
            <person name="Guruge J."/>
            <person name="Turnbaugh P.J."/>
            <person name="Mahowald M."/>
            <person name="Liep D."/>
            <person name="Gordon J."/>
        </authorList>
    </citation>
    <scope>NUCLEOTIDE SEQUENCE [LARGE SCALE GENOMIC DNA]</scope>
    <source>
        <strain evidence="2 3">ATCC 29098</strain>
    </source>
</reference>
<evidence type="ECO:0000313" key="3">
    <source>
        <dbReference type="Proteomes" id="UP000003676"/>
    </source>
</evidence>